<dbReference type="KEGG" id="sog:RA178_09460"/>
<dbReference type="Proteomes" id="UP001236800">
    <property type="component" value="Chromosome"/>
</dbReference>
<evidence type="ECO:0000313" key="1">
    <source>
        <dbReference type="EMBL" id="WMB74799.1"/>
    </source>
</evidence>
<accession>A0AA50Q4P5</accession>
<reference evidence="1" key="1">
    <citation type="submission" date="2023-08" db="EMBL/GenBank/DDBJ databases">
        <title>Complete genome sequence of Shewanella oncorhynchi Z-P2, a siderophore putrebactin-producing bacterium.</title>
        <authorList>
            <person name="Zhang Y."/>
        </authorList>
    </citation>
    <scope>NUCLEOTIDE SEQUENCE</scope>
    <source>
        <strain evidence="1">Z-P2</strain>
    </source>
</reference>
<protein>
    <submittedName>
        <fullName evidence="1">Uncharacterized protein</fullName>
    </submittedName>
</protein>
<dbReference type="EMBL" id="CP132914">
    <property type="protein sequence ID" value="WMB74799.1"/>
    <property type="molecule type" value="Genomic_DNA"/>
</dbReference>
<name>A0AA50Q4P5_9GAMM</name>
<dbReference type="GeneID" id="301339409"/>
<gene>
    <name evidence="1" type="ORF">RA178_09460</name>
</gene>
<dbReference type="RefSeq" id="WP_306685218.1">
    <property type="nucleotide sequence ID" value="NZ_CP132914.1"/>
</dbReference>
<organism evidence="1">
    <name type="scientific">Shewanella oncorhynchi</name>
    <dbReference type="NCBI Taxonomy" id="2726434"/>
    <lineage>
        <taxon>Bacteria</taxon>
        <taxon>Pseudomonadati</taxon>
        <taxon>Pseudomonadota</taxon>
        <taxon>Gammaproteobacteria</taxon>
        <taxon>Alteromonadales</taxon>
        <taxon>Shewanellaceae</taxon>
        <taxon>Shewanella</taxon>
    </lineage>
</organism>
<dbReference type="AlphaFoldDB" id="A0AA50Q4P5"/>
<sequence length="173" mass="19310">MISVTQTLQDWNKLQQAIQALNFGWQAKDLLPVSVQVNRQIYGIDALSARLETAISATGWLVQPSQLHILPVSLAQLMLQPVLQGEGVNDDGTHWQVHHLGQDRWSWTEIQLSFLADDQADQATHLAEAVTFLAEDKTRGKLAYQRLWGKPTPTQQKLVIELAVFTGFEGVTA</sequence>
<proteinExistence type="predicted"/>